<reference evidence="4" key="1">
    <citation type="journal article" date="2015" name="Int. J. Syst. Evol. Microbiol.">
        <title>Rhizobium alvei sp. nov., isolated from a freshwater river.</title>
        <authorList>
            <person name="Sheu S.Y."/>
            <person name="Huang H.W."/>
            <person name="Young C.C."/>
            <person name="Chen W.M."/>
        </authorList>
    </citation>
    <scope>NUCLEOTIDE SEQUENCE</scope>
    <source>
        <strain evidence="4">TNR-22</strain>
    </source>
</reference>
<dbReference type="InterPro" id="IPR006058">
    <property type="entry name" value="2Fe2S_fd_BS"/>
</dbReference>
<dbReference type="InterPro" id="IPR001041">
    <property type="entry name" value="2Fe-2S_ferredoxin-type"/>
</dbReference>
<dbReference type="Gene3D" id="3.10.20.30">
    <property type="match status" value="1"/>
</dbReference>
<dbReference type="CDD" id="cd00207">
    <property type="entry name" value="fer2"/>
    <property type="match status" value="1"/>
</dbReference>
<feature type="transmembrane region" description="Helical" evidence="1">
    <location>
        <begin position="111"/>
        <end position="131"/>
    </location>
</feature>
<evidence type="ECO:0000313" key="4">
    <source>
        <dbReference type="EMBL" id="MDO6965368.1"/>
    </source>
</evidence>
<dbReference type="InterPro" id="IPR050415">
    <property type="entry name" value="MRET"/>
</dbReference>
<dbReference type="PROSITE" id="PS00197">
    <property type="entry name" value="2FE2S_FER_1"/>
    <property type="match status" value="1"/>
</dbReference>
<evidence type="ECO:0000256" key="1">
    <source>
        <dbReference type="SAM" id="Phobius"/>
    </source>
</evidence>
<dbReference type="SUPFAM" id="SSF54292">
    <property type="entry name" value="2Fe-2S ferredoxin-like"/>
    <property type="match status" value="1"/>
</dbReference>
<comment type="caution">
    <text evidence="4">The sequence shown here is derived from an EMBL/GenBank/DDBJ whole genome shotgun (WGS) entry which is preliminary data.</text>
</comment>
<sequence length="322" mass="35103">MRSMLIWQKARVIHIEPVAEDVRAVTFAIEGEVPAYDPGSHSQIRVKIGALDAIRTYTVVPSEPGTLRIAVKRNPNSRGGSAYIWSLAIGDETEMTIPENRFELSWRASHYLLIAGGIGVTPIYGMARVLAERGQSLRMIYGAAQRSQMAFADELAALLGDRIEFFVQSEGRAFDLAAEIAALPTDGEAYVCGPLGLLEAVKAAWAEAGRVPSRLRYEVFGDSGKFSELPFEVEIRTTGQVVGVRSDQSLLEALLQSGVDMVFDCQRGECGLCAVDIVETQAPVDHRDVFFSGSEKQENARMCACVSRLVGGRAVIDTGYRP</sequence>
<dbReference type="Gene3D" id="3.40.50.80">
    <property type="entry name" value="Nucleotide-binding domain of ferredoxin-NADP reductase (FNR) module"/>
    <property type="match status" value="1"/>
</dbReference>
<dbReference type="InterPro" id="IPR008333">
    <property type="entry name" value="Cbr1-like_FAD-bd_dom"/>
</dbReference>
<keyword evidence="5" id="KW-1185">Reference proteome</keyword>
<evidence type="ECO:0000259" key="2">
    <source>
        <dbReference type="PROSITE" id="PS51085"/>
    </source>
</evidence>
<dbReference type="PROSITE" id="PS51384">
    <property type="entry name" value="FAD_FR"/>
    <property type="match status" value="1"/>
</dbReference>
<organism evidence="4 5">
    <name type="scientific">Rhizobium alvei</name>
    <dbReference type="NCBI Taxonomy" id="1132659"/>
    <lineage>
        <taxon>Bacteria</taxon>
        <taxon>Pseudomonadati</taxon>
        <taxon>Pseudomonadota</taxon>
        <taxon>Alphaproteobacteria</taxon>
        <taxon>Hyphomicrobiales</taxon>
        <taxon>Rhizobiaceae</taxon>
        <taxon>Rhizobium/Agrobacterium group</taxon>
        <taxon>Rhizobium</taxon>
    </lineage>
</organism>
<dbReference type="PANTHER" id="PTHR47354">
    <property type="entry name" value="NADH OXIDOREDUCTASE HCR"/>
    <property type="match status" value="1"/>
</dbReference>
<reference evidence="4" key="2">
    <citation type="submission" date="2023-07" db="EMBL/GenBank/DDBJ databases">
        <authorList>
            <person name="Shen H."/>
        </authorList>
    </citation>
    <scope>NUCLEOTIDE SEQUENCE</scope>
    <source>
        <strain evidence="4">TNR-22</strain>
    </source>
</reference>
<dbReference type="Pfam" id="PF00175">
    <property type="entry name" value="NAD_binding_1"/>
    <property type="match status" value="1"/>
</dbReference>
<dbReference type="EC" id="1.-.-.-" evidence="4"/>
<keyword evidence="1" id="KW-0472">Membrane</keyword>
<protein>
    <submittedName>
        <fullName evidence="4">PDR/VanB family oxidoreductase</fullName>
        <ecNumber evidence="4">1.-.-.-</ecNumber>
    </submittedName>
</protein>
<dbReference type="GO" id="GO:0016491">
    <property type="term" value="F:oxidoreductase activity"/>
    <property type="evidence" value="ECO:0007669"/>
    <property type="project" value="UniProtKB-KW"/>
</dbReference>
<feature type="domain" description="FAD-binding FR-type" evidence="3">
    <location>
        <begin position="5"/>
        <end position="105"/>
    </location>
</feature>
<gene>
    <name evidence="4" type="ORF">Q4481_15485</name>
</gene>
<dbReference type="EMBL" id="JAUOZU010000010">
    <property type="protein sequence ID" value="MDO6965368.1"/>
    <property type="molecule type" value="Genomic_DNA"/>
</dbReference>
<feature type="domain" description="2Fe-2S ferredoxin-type" evidence="2">
    <location>
        <begin position="231"/>
        <end position="322"/>
    </location>
</feature>
<evidence type="ECO:0000259" key="3">
    <source>
        <dbReference type="PROSITE" id="PS51384"/>
    </source>
</evidence>
<dbReference type="InterPro" id="IPR017938">
    <property type="entry name" value="Riboflavin_synthase-like_b-brl"/>
</dbReference>
<dbReference type="CDD" id="cd06185">
    <property type="entry name" value="PDR_like"/>
    <property type="match status" value="1"/>
</dbReference>
<dbReference type="Pfam" id="PF00111">
    <property type="entry name" value="Fer2"/>
    <property type="match status" value="1"/>
</dbReference>
<dbReference type="InterPro" id="IPR017927">
    <property type="entry name" value="FAD-bd_FR_type"/>
</dbReference>
<dbReference type="Proteomes" id="UP001174932">
    <property type="component" value="Unassembled WGS sequence"/>
</dbReference>
<keyword evidence="4" id="KW-0560">Oxidoreductase</keyword>
<dbReference type="SUPFAM" id="SSF63380">
    <property type="entry name" value="Riboflavin synthase domain-like"/>
    <property type="match status" value="1"/>
</dbReference>
<dbReference type="InterPro" id="IPR039261">
    <property type="entry name" value="FNR_nucleotide-bd"/>
</dbReference>
<evidence type="ECO:0000313" key="5">
    <source>
        <dbReference type="Proteomes" id="UP001174932"/>
    </source>
</evidence>
<name>A0ABT8YNS5_9HYPH</name>
<keyword evidence="1" id="KW-0812">Transmembrane</keyword>
<keyword evidence="1" id="KW-1133">Transmembrane helix</keyword>
<dbReference type="InterPro" id="IPR001433">
    <property type="entry name" value="OxRdtase_FAD/NAD-bd"/>
</dbReference>
<dbReference type="InterPro" id="IPR036010">
    <property type="entry name" value="2Fe-2S_ferredoxin-like_sf"/>
</dbReference>
<dbReference type="RefSeq" id="WP_304377291.1">
    <property type="nucleotide sequence ID" value="NZ_JAUOZU010000010.1"/>
</dbReference>
<dbReference type="Pfam" id="PF00970">
    <property type="entry name" value="FAD_binding_6"/>
    <property type="match status" value="1"/>
</dbReference>
<accession>A0ABT8YNS5</accession>
<dbReference type="PRINTS" id="PR00409">
    <property type="entry name" value="PHDIOXRDTASE"/>
</dbReference>
<dbReference type="SUPFAM" id="SSF52343">
    <property type="entry name" value="Ferredoxin reductase-like, C-terminal NADP-linked domain"/>
    <property type="match status" value="1"/>
</dbReference>
<dbReference type="InterPro" id="IPR012675">
    <property type="entry name" value="Beta-grasp_dom_sf"/>
</dbReference>
<dbReference type="PANTHER" id="PTHR47354:SF2">
    <property type="entry name" value="BLR2392 PROTEIN"/>
    <property type="match status" value="1"/>
</dbReference>
<dbReference type="Gene3D" id="2.40.30.10">
    <property type="entry name" value="Translation factors"/>
    <property type="match status" value="1"/>
</dbReference>
<dbReference type="PROSITE" id="PS51085">
    <property type="entry name" value="2FE2S_FER_2"/>
    <property type="match status" value="1"/>
</dbReference>
<proteinExistence type="predicted"/>